<dbReference type="RefSeq" id="XP_020117837.1">
    <property type="nucleotide sequence ID" value="XM_020262031.1"/>
</dbReference>
<evidence type="ECO:0000256" key="2">
    <source>
        <dbReference type="ARBA" id="ARBA00022833"/>
    </source>
</evidence>
<sequence>MLDPPQLRVGLLEGCIEDLQASTQLAINITYALLAFDLACSTDIEQTKLSTGIILSHSKNAALKEKVLTSRTPSTSLGMLEELPENAPQLGDPSDITSMPTNPPLQTANIIPGSSDLNWNVVVDSSAERSFSMPKLGPALDMPAMSAPWIGVQGFSEIEAETSDVAIMGIPDNHQNVSNQYNLDNAIAVPGSDITAHVPSPTSTQLLPPRRTFQARRVLRHSALSRIALGQLASFPKMMIQGDRLPPFICPPCHLHEELAFDCVKSRRHCCLPKELAICAGTVEMFYSRTAQNSEFVWKTIYAEIERLQKEHESFDIYQQLAALQCLAIYVLLQAQDVETSEANEASSLLTTTINICMSVGQRNKPGTDTIHETPLWSKWVHEESVRRTITLLVIIDLMMDCLLEPERSVYHACSYNLENIPLPATRDLWEAQSNFVWRTEYERYLSRRQTKKILTIGDLLELDQAGALRDVSRDQKINVVPDILNWCDGLDSLGSLLWTVMPFQQWRSLAGMNEAW</sequence>
<dbReference type="AlphaFoldDB" id="A0A225ARX8"/>
<evidence type="ECO:0000313" key="6">
    <source>
        <dbReference type="EMBL" id="OKL57716.1"/>
    </source>
</evidence>
<keyword evidence="1" id="KW-0479">Metal-binding</keyword>
<proteinExistence type="predicted"/>
<keyword evidence="2" id="KW-0862">Zinc</keyword>
<evidence type="ECO:0008006" key="8">
    <source>
        <dbReference type="Google" id="ProtNLM"/>
    </source>
</evidence>
<dbReference type="PANTHER" id="PTHR47660">
    <property type="entry name" value="TRANSCRIPTION FACTOR WITH C2H2 AND ZN(2)-CYS(6) DNA BINDING DOMAIN (EUROFUNG)-RELATED-RELATED"/>
    <property type="match status" value="1"/>
</dbReference>
<dbReference type="GeneID" id="31006880"/>
<evidence type="ECO:0000256" key="5">
    <source>
        <dbReference type="ARBA" id="ARBA00023242"/>
    </source>
</evidence>
<keyword evidence="7" id="KW-1185">Reference proteome</keyword>
<evidence type="ECO:0000313" key="7">
    <source>
        <dbReference type="Proteomes" id="UP000214365"/>
    </source>
</evidence>
<dbReference type="PANTHER" id="PTHR47660:SF3">
    <property type="entry name" value="FINGER DOMAIN PROTEIN, PUTATIVE (AFU_ORTHOLOGUE AFUA_4G03310)-RELATED"/>
    <property type="match status" value="1"/>
</dbReference>
<dbReference type="Proteomes" id="UP000214365">
    <property type="component" value="Unassembled WGS sequence"/>
</dbReference>
<protein>
    <recommendedName>
        <fullName evidence="8">Transcription factor domain-containing protein</fullName>
    </recommendedName>
</protein>
<organism evidence="6 7">
    <name type="scientific">Talaromyces atroroseus</name>
    <dbReference type="NCBI Taxonomy" id="1441469"/>
    <lineage>
        <taxon>Eukaryota</taxon>
        <taxon>Fungi</taxon>
        <taxon>Dikarya</taxon>
        <taxon>Ascomycota</taxon>
        <taxon>Pezizomycotina</taxon>
        <taxon>Eurotiomycetes</taxon>
        <taxon>Eurotiomycetidae</taxon>
        <taxon>Eurotiales</taxon>
        <taxon>Trichocomaceae</taxon>
        <taxon>Talaromyces</taxon>
        <taxon>Talaromyces sect. Trachyspermi</taxon>
    </lineage>
</organism>
<keyword evidence="3" id="KW-0805">Transcription regulation</keyword>
<dbReference type="EMBL" id="LFMY01000011">
    <property type="protein sequence ID" value="OKL57716.1"/>
    <property type="molecule type" value="Genomic_DNA"/>
</dbReference>
<name>A0A225ARX8_TALAT</name>
<evidence type="ECO:0000256" key="3">
    <source>
        <dbReference type="ARBA" id="ARBA00023015"/>
    </source>
</evidence>
<dbReference type="OrthoDB" id="5423818at2759"/>
<dbReference type="GO" id="GO:0046872">
    <property type="term" value="F:metal ion binding"/>
    <property type="evidence" value="ECO:0007669"/>
    <property type="project" value="UniProtKB-KW"/>
</dbReference>
<evidence type="ECO:0000256" key="1">
    <source>
        <dbReference type="ARBA" id="ARBA00022723"/>
    </source>
</evidence>
<reference evidence="6 7" key="1">
    <citation type="submission" date="2015-06" db="EMBL/GenBank/DDBJ databases">
        <title>Talaromyces atroroseus IBT 11181 draft genome.</title>
        <authorList>
            <person name="Rasmussen K.B."/>
            <person name="Rasmussen S."/>
            <person name="Petersen B."/>
            <person name="Sicheritz-Ponten T."/>
            <person name="Mortensen U.H."/>
            <person name="Thrane U."/>
        </authorList>
    </citation>
    <scope>NUCLEOTIDE SEQUENCE [LARGE SCALE GENOMIC DNA]</scope>
    <source>
        <strain evidence="6 7">IBT 11181</strain>
    </source>
</reference>
<comment type="caution">
    <text evidence="6">The sequence shown here is derived from an EMBL/GenBank/DDBJ whole genome shotgun (WGS) entry which is preliminary data.</text>
</comment>
<keyword evidence="5" id="KW-0539">Nucleus</keyword>
<gene>
    <name evidence="6" type="ORF">UA08_07124</name>
</gene>
<evidence type="ECO:0000256" key="4">
    <source>
        <dbReference type="ARBA" id="ARBA00023163"/>
    </source>
</evidence>
<dbReference type="STRING" id="1441469.A0A225ARX8"/>
<accession>A0A225ARX8</accession>
<keyword evidence="4" id="KW-0804">Transcription</keyword>